<evidence type="ECO:0000313" key="2">
    <source>
        <dbReference type="EMBL" id="KAL1522611.1"/>
    </source>
</evidence>
<organism evidence="2 3">
    <name type="scientific">Prymnesium parvum</name>
    <name type="common">Toxic golden alga</name>
    <dbReference type="NCBI Taxonomy" id="97485"/>
    <lineage>
        <taxon>Eukaryota</taxon>
        <taxon>Haptista</taxon>
        <taxon>Haptophyta</taxon>
        <taxon>Prymnesiophyceae</taxon>
        <taxon>Prymnesiales</taxon>
        <taxon>Prymnesiaceae</taxon>
        <taxon>Prymnesium</taxon>
    </lineage>
</organism>
<comment type="caution">
    <text evidence="2">The sequence shown here is derived from an EMBL/GenBank/DDBJ whole genome shotgun (WGS) entry which is preliminary data.</text>
</comment>
<feature type="transmembrane region" description="Helical" evidence="1">
    <location>
        <begin position="39"/>
        <end position="60"/>
    </location>
</feature>
<feature type="transmembrane region" description="Helical" evidence="1">
    <location>
        <begin position="112"/>
        <end position="136"/>
    </location>
</feature>
<dbReference type="EMBL" id="JBGBPQ010000006">
    <property type="protein sequence ID" value="KAL1522611.1"/>
    <property type="molecule type" value="Genomic_DNA"/>
</dbReference>
<protein>
    <recommendedName>
        <fullName evidence="4">Very-long-chain 3-oxoacyl-CoA synthase</fullName>
    </recommendedName>
</protein>
<gene>
    <name evidence="2" type="ORF">AB1Y20_017594</name>
</gene>
<keyword evidence="1" id="KW-0812">Transmembrane</keyword>
<name>A0AB34JMM4_PRYPA</name>
<feature type="transmembrane region" description="Helical" evidence="1">
    <location>
        <begin position="6"/>
        <end position="27"/>
    </location>
</feature>
<dbReference type="AlphaFoldDB" id="A0AB34JMM4"/>
<dbReference type="Proteomes" id="UP001515480">
    <property type="component" value="Unassembled WGS sequence"/>
</dbReference>
<evidence type="ECO:0000256" key="1">
    <source>
        <dbReference type="SAM" id="Phobius"/>
    </source>
</evidence>
<accession>A0AB34JMM4</accession>
<evidence type="ECO:0000313" key="3">
    <source>
        <dbReference type="Proteomes" id="UP001515480"/>
    </source>
</evidence>
<reference evidence="2 3" key="1">
    <citation type="journal article" date="2024" name="Science">
        <title>Giant polyketide synthase enzymes in the biosynthesis of giant marine polyether toxins.</title>
        <authorList>
            <person name="Fallon T.R."/>
            <person name="Shende V.V."/>
            <person name="Wierzbicki I.H."/>
            <person name="Pendleton A.L."/>
            <person name="Watervoot N.F."/>
            <person name="Auber R.P."/>
            <person name="Gonzalez D.J."/>
            <person name="Wisecaver J.H."/>
            <person name="Moore B.S."/>
        </authorList>
    </citation>
    <scope>NUCLEOTIDE SEQUENCE [LARGE SCALE GENOMIC DNA]</scope>
    <source>
        <strain evidence="2 3">12B1</strain>
    </source>
</reference>
<keyword evidence="1" id="KW-0472">Membrane</keyword>
<sequence length="253" mass="27977">MPPLWLVLQVVLLGGAAAYIAAAYGAVKPQTSLAPPSTYVVAVRWAFVANIVFTMIWSFITLSDVVLCNDSGDRCFTFSGWAQFTSFTRWCWILQGVYFVSANLGLRCARVLFSVSLSSALLVTSFVYLVLIPGALLRPQPGHKAGNVALLVSTQAHIMHLCNTLQLLWDLWFAKTYTAQLSDAQYSIAWGLMYVVFEWIFHHYSGMWHYPFLDFTKPFSSLSYTGVLCTSVATCAAASKLCSVALVPRGKDQ</sequence>
<evidence type="ECO:0008006" key="4">
    <source>
        <dbReference type="Google" id="ProtNLM"/>
    </source>
</evidence>
<keyword evidence="1" id="KW-1133">Transmembrane helix</keyword>
<keyword evidence="3" id="KW-1185">Reference proteome</keyword>
<proteinExistence type="predicted"/>
<feature type="transmembrane region" description="Helical" evidence="1">
    <location>
        <begin position="80"/>
        <end position="100"/>
    </location>
</feature>